<comment type="caution">
    <text evidence="1">The sequence shown here is derived from an EMBL/GenBank/DDBJ whole genome shotgun (WGS) entry which is preliminary data.</text>
</comment>
<dbReference type="Proteomes" id="UP001060085">
    <property type="component" value="Linkage Group LG08"/>
</dbReference>
<protein>
    <submittedName>
        <fullName evidence="1">Uncharacterized protein</fullName>
    </submittedName>
</protein>
<proteinExistence type="predicted"/>
<name>A0ACB9ZSS3_CATRO</name>
<evidence type="ECO:0000313" key="2">
    <source>
        <dbReference type="Proteomes" id="UP001060085"/>
    </source>
</evidence>
<dbReference type="EMBL" id="CM044708">
    <property type="protein sequence ID" value="KAI5649262.1"/>
    <property type="molecule type" value="Genomic_DNA"/>
</dbReference>
<sequence length="163" mass="18381">MLQEMLQRILSDLGEKKVTKKIKVDIRKSRDVEAKNKLLHKPSKSKQLIPAFASSVDHQNYIDRDYVLSGCFFDVVKHISCCGRVYDQLGEEEKKNEETVRNTGSNMISNTVTAERVTDRVLFCFGFDALGVNANRNRNDGGQRPRDQLARGRVANVPVAANV</sequence>
<accession>A0ACB9ZSS3</accession>
<evidence type="ECO:0000313" key="1">
    <source>
        <dbReference type="EMBL" id="KAI5649262.1"/>
    </source>
</evidence>
<keyword evidence="2" id="KW-1185">Reference proteome</keyword>
<organism evidence="1 2">
    <name type="scientific">Catharanthus roseus</name>
    <name type="common">Madagascar periwinkle</name>
    <name type="synonym">Vinca rosea</name>
    <dbReference type="NCBI Taxonomy" id="4058"/>
    <lineage>
        <taxon>Eukaryota</taxon>
        <taxon>Viridiplantae</taxon>
        <taxon>Streptophyta</taxon>
        <taxon>Embryophyta</taxon>
        <taxon>Tracheophyta</taxon>
        <taxon>Spermatophyta</taxon>
        <taxon>Magnoliopsida</taxon>
        <taxon>eudicotyledons</taxon>
        <taxon>Gunneridae</taxon>
        <taxon>Pentapetalae</taxon>
        <taxon>asterids</taxon>
        <taxon>lamiids</taxon>
        <taxon>Gentianales</taxon>
        <taxon>Apocynaceae</taxon>
        <taxon>Rauvolfioideae</taxon>
        <taxon>Vinceae</taxon>
        <taxon>Catharanthinae</taxon>
        <taxon>Catharanthus</taxon>
    </lineage>
</organism>
<gene>
    <name evidence="1" type="ORF">M9H77_35267</name>
</gene>
<reference evidence="2" key="1">
    <citation type="journal article" date="2023" name="Nat. Plants">
        <title>Single-cell RNA sequencing provides a high-resolution roadmap for understanding the multicellular compartmentation of specialized metabolism.</title>
        <authorList>
            <person name="Sun S."/>
            <person name="Shen X."/>
            <person name="Li Y."/>
            <person name="Li Y."/>
            <person name="Wang S."/>
            <person name="Li R."/>
            <person name="Zhang H."/>
            <person name="Shen G."/>
            <person name="Guo B."/>
            <person name="Wei J."/>
            <person name="Xu J."/>
            <person name="St-Pierre B."/>
            <person name="Chen S."/>
            <person name="Sun C."/>
        </authorList>
    </citation>
    <scope>NUCLEOTIDE SEQUENCE [LARGE SCALE GENOMIC DNA]</scope>
</reference>